<keyword evidence="4" id="KW-0804">Transcription</keyword>
<sequence>MDLRHLRHFVAVAKEELFGRAANRFQIVQPALSTQIPSLEGDLQVSTLSIIFSQCLLFSRPGPVGAMRRAHPVYELGFSDAWVKALQRAAGPWRRLTKQECGATSP</sequence>
<dbReference type="Proteomes" id="UP000655523">
    <property type="component" value="Unassembled WGS sequence"/>
</dbReference>
<accession>A0A972NS73</accession>
<evidence type="ECO:0000313" key="7">
    <source>
        <dbReference type="Proteomes" id="UP000655523"/>
    </source>
</evidence>
<dbReference type="PANTHER" id="PTHR30346:SF0">
    <property type="entry name" value="HCA OPERON TRANSCRIPTIONAL ACTIVATOR HCAR"/>
    <property type="match status" value="1"/>
</dbReference>
<dbReference type="GO" id="GO:0032993">
    <property type="term" value="C:protein-DNA complex"/>
    <property type="evidence" value="ECO:0007669"/>
    <property type="project" value="TreeGrafter"/>
</dbReference>
<dbReference type="AlphaFoldDB" id="A0A972NS73"/>
<evidence type="ECO:0000256" key="4">
    <source>
        <dbReference type="ARBA" id="ARBA00023163"/>
    </source>
</evidence>
<dbReference type="InterPro" id="IPR036388">
    <property type="entry name" value="WH-like_DNA-bd_sf"/>
</dbReference>
<dbReference type="GO" id="GO:0003700">
    <property type="term" value="F:DNA-binding transcription factor activity"/>
    <property type="evidence" value="ECO:0007669"/>
    <property type="project" value="InterPro"/>
</dbReference>
<protein>
    <submittedName>
        <fullName evidence="6">LysR family transcriptional regulator</fullName>
    </submittedName>
</protein>
<dbReference type="Pfam" id="PF00126">
    <property type="entry name" value="HTH_1"/>
    <property type="match status" value="1"/>
</dbReference>
<feature type="domain" description="HTH lysR-type" evidence="5">
    <location>
        <begin position="1"/>
        <end position="45"/>
    </location>
</feature>
<dbReference type="EMBL" id="WOEZ01000098">
    <property type="protein sequence ID" value="NPT56660.1"/>
    <property type="molecule type" value="Genomic_DNA"/>
</dbReference>
<dbReference type="InterPro" id="IPR036390">
    <property type="entry name" value="WH_DNA-bd_sf"/>
</dbReference>
<dbReference type="SUPFAM" id="SSF46785">
    <property type="entry name" value="Winged helix' DNA-binding domain"/>
    <property type="match status" value="1"/>
</dbReference>
<comment type="similarity">
    <text evidence="1">Belongs to the LysR transcriptional regulatory family.</text>
</comment>
<organism evidence="6 7">
    <name type="scientific">Paraburkholderia elongata</name>
    <dbReference type="NCBI Taxonomy" id="2675747"/>
    <lineage>
        <taxon>Bacteria</taxon>
        <taxon>Pseudomonadati</taxon>
        <taxon>Pseudomonadota</taxon>
        <taxon>Betaproteobacteria</taxon>
        <taxon>Burkholderiales</taxon>
        <taxon>Burkholderiaceae</taxon>
        <taxon>Paraburkholderia</taxon>
    </lineage>
</organism>
<evidence type="ECO:0000256" key="3">
    <source>
        <dbReference type="ARBA" id="ARBA00023125"/>
    </source>
</evidence>
<name>A0A972NS73_9BURK</name>
<keyword evidence="2" id="KW-0805">Transcription regulation</keyword>
<gene>
    <name evidence="6" type="ORF">GNZ13_19230</name>
</gene>
<dbReference type="PANTHER" id="PTHR30346">
    <property type="entry name" value="TRANSCRIPTIONAL DUAL REGULATOR HCAR-RELATED"/>
    <property type="match status" value="1"/>
</dbReference>
<dbReference type="RefSeq" id="WP_172167217.1">
    <property type="nucleotide sequence ID" value="NZ_WOEZ01000098.1"/>
</dbReference>
<keyword evidence="7" id="KW-1185">Reference proteome</keyword>
<reference evidence="6 7" key="1">
    <citation type="submission" date="2019-11" db="EMBL/GenBank/DDBJ databases">
        <title>Metabolism of dissolved organic matter in forest soils.</title>
        <authorList>
            <person name="Cyle K.T."/>
            <person name="Wilhelm R.C."/>
            <person name="Martinez C.E."/>
        </authorList>
    </citation>
    <scope>NUCLEOTIDE SEQUENCE [LARGE SCALE GENOMIC DNA]</scope>
    <source>
        <strain evidence="6 7">5N</strain>
    </source>
</reference>
<evidence type="ECO:0000259" key="5">
    <source>
        <dbReference type="PROSITE" id="PS50931"/>
    </source>
</evidence>
<evidence type="ECO:0000256" key="2">
    <source>
        <dbReference type="ARBA" id="ARBA00023015"/>
    </source>
</evidence>
<dbReference type="PROSITE" id="PS50931">
    <property type="entry name" value="HTH_LYSR"/>
    <property type="match status" value="1"/>
</dbReference>
<comment type="caution">
    <text evidence="6">The sequence shown here is derived from an EMBL/GenBank/DDBJ whole genome shotgun (WGS) entry which is preliminary data.</text>
</comment>
<evidence type="ECO:0000313" key="6">
    <source>
        <dbReference type="EMBL" id="NPT56660.1"/>
    </source>
</evidence>
<evidence type="ECO:0000256" key="1">
    <source>
        <dbReference type="ARBA" id="ARBA00009437"/>
    </source>
</evidence>
<keyword evidence="3" id="KW-0238">DNA-binding</keyword>
<proteinExistence type="inferred from homology"/>
<dbReference type="InterPro" id="IPR000847">
    <property type="entry name" value="LysR_HTH_N"/>
</dbReference>
<dbReference type="Gene3D" id="1.10.10.10">
    <property type="entry name" value="Winged helix-like DNA-binding domain superfamily/Winged helix DNA-binding domain"/>
    <property type="match status" value="1"/>
</dbReference>
<dbReference type="GO" id="GO:0003677">
    <property type="term" value="F:DNA binding"/>
    <property type="evidence" value="ECO:0007669"/>
    <property type="project" value="UniProtKB-KW"/>
</dbReference>